<dbReference type="GO" id="GO:0042802">
    <property type="term" value="F:identical protein binding"/>
    <property type="evidence" value="ECO:0007669"/>
    <property type="project" value="TreeGrafter"/>
</dbReference>
<dbReference type="AlphaFoldDB" id="A0A239K3S8"/>
<proteinExistence type="predicted"/>
<feature type="transmembrane region" description="Helical" evidence="1">
    <location>
        <begin position="40"/>
        <end position="56"/>
    </location>
</feature>
<dbReference type="Proteomes" id="UP000198304">
    <property type="component" value="Unassembled WGS sequence"/>
</dbReference>
<reference evidence="4" key="1">
    <citation type="submission" date="2017-06" db="EMBL/GenBank/DDBJ databases">
        <authorList>
            <person name="Varghese N."/>
            <person name="Submissions S."/>
        </authorList>
    </citation>
    <scope>NUCLEOTIDE SEQUENCE [LARGE SCALE GENOMIC DNA]</scope>
    <source>
        <strain evidence="4">SCA</strain>
    </source>
</reference>
<evidence type="ECO:0000259" key="2">
    <source>
        <dbReference type="Pfam" id="PF14501"/>
    </source>
</evidence>
<feature type="domain" description="Sensor histidine kinase NatK-like C-terminal" evidence="2">
    <location>
        <begin position="324"/>
        <end position="425"/>
    </location>
</feature>
<keyword evidence="1" id="KW-0812">Transmembrane</keyword>
<keyword evidence="4" id="KW-1185">Reference proteome</keyword>
<feature type="transmembrane region" description="Helical" evidence="1">
    <location>
        <begin position="90"/>
        <end position="111"/>
    </location>
</feature>
<organism evidence="3 4">
    <name type="scientific">Anaerovirgula multivorans</name>
    <dbReference type="NCBI Taxonomy" id="312168"/>
    <lineage>
        <taxon>Bacteria</taxon>
        <taxon>Bacillati</taxon>
        <taxon>Bacillota</taxon>
        <taxon>Clostridia</taxon>
        <taxon>Peptostreptococcales</taxon>
        <taxon>Natronincolaceae</taxon>
        <taxon>Anaerovirgula</taxon>
    </lineage>
</organism>
<dbReference type="Pfam" id="PF14501">
    <property type="entry name" value="HATPase_c_5"/>
    <property type="match status" value="1"/>
</dbReference>
<dbReference type="PANTHER" id="PTHR40448">
    <property type="entry name" value="TWO-COMPONENT SENSOR HISTIDINE KINASE"/>
    <property type="match status" value="1"/>
</dbReference>
<gene>
    <name evidence="3" type="ORF">SAMN05446037_104237</name>
</gene>
<dbReference type="EMBL" id="FZOJ01000042">
    <property type="protein sequence ID" value="SNT12785.1"/>
    <property type="molecule type" value="Genomic_DNA"/>
</dbReference>
<feature type="transmembrane region" description="Helical" evidence="1">
    <location>
        <begin position="123"/>
        <end position="144"/>
    </location>
</feature>
<dbReference type="Gene3D" id="3.30.565.10">
    <property type="entry name" value="Histidine kinase-like ATPase, C-terminal domain"/>
    <property type="match status" value="1"/>
</dbReference>
<keyword evidence="1" id="KW-0472">Membrane</keyword>
<evidence type="ECO:0000256" key="1">
    <source>
        <dbReference type="SAM" id="Phobius"/>
    </source>
</evidence>
<protein>
    <submittedName>
        <fullName evidence="3">GHKL domain-containing protein</fullName>
    </submittedName>
</protein>
<dbReference type="CDD" id="cd16935">
    <property type="entry name" value="HATPase_AgrC-ComD-like"/>
    <property type="match status" value="1"/>
</dbReference>
<keyword evidence="1" id="KW-1133">Transmembrane helix</keyword>
<dbReference type="InterPro" id="IPR032834">
    <property type="entry name" value="NatK-like_C"/>
</dbReference>
<feature type="transmembrane region" description="Helical" evidence="1">
    <location>
        <begin position="184"/>
        <end position="205"/>
    </location>
</feature>
<evidence type="ECO:0000313" key="4">
    <source>
        <dbReference type="Proteomes" id="UP000198304"/>
    </source>
</evidence>
<dbReference type="SUPFAM" id="SSF55874">
    <property type="entry name" value="ATPase domain of HSP90 chaperone/DNA topoisomerase II/histidine kinase"/>
    <property type="match status" value="1"/>
</dbReference>
<accession>A0A239K3S8</accession>
<evidence type="ECO:0000313" key="3">
    <source>
        <dbReference type="EMBL" id="SNT12785.1"/>
    </source>
</evidence>
<dbReference type="OrthoDB" id="1634477at2"/>
<dbReference type="InterPro" id="IPR036890">
    <property type="entry name" value="HATPase_C_sf"/>
</dbReference>
<feature type="transmembrane region" description="Helical" evidence="1">
    <location>
        <begin position="6"/>
        <end position="28"/>
    </location>
</feature>
<dbReference type="RefSeq" id="WP_089285236.1">
    <property type="nucleotide sequence ID" value="NZ_FZOJ01000042.1"/>
</dbReference>
<sequence>MMFNSYDIIYLMSNTFGTYTIFKFMAFFFDTDEANKRIEIISYIMYYLAIGTIYIMFNSPVFNLLSNLVLFFLLTLNYSSTLKSKLAATVYIYAILVSVEALVVLGLKFLNLNRFTYSIDMELIIALISTKVISYIIMLALSNFKMIRNEINISFMHWIAIILIPLGTLTSTFMMITIRTQYRLMLILISISILFIINVFIFYLYDALIKSYHGRIEKELLQQQNNAYIKQLEIINKSQESIKILRHDLRNHMTVLQTLIEKKDNLEALQYMQSILDFIKYGNEYVKSGNTEVDSVLNYKIYEAQKRNIKVDTKVNIPEKLYIEPFDFSVVLGNLLDNAIEAASKLEKERVVKVSINLDRNVLYINISNSFDGKLLYEDNKLKTTHKDKENHGLGLKSVKRVINKYNGTMNVSHLDEKFYVGVLIYNPVNNI</sequence>
<feature type="transmembrane region" description="Helical" evidence="1">
    <location>
        <begin position="156"/>
        <end position="178"/>
    </location>
</feature>
<dbReference type="PANTHER" id="PTHR40448:SF1">
    <property type="entry name" value="TWO-COMPONENT SENSOR HISTIDINE KINASE"/>
    <property type="match status" value="1"/>
</dbReference>
<name>A0A239K3S8_9FIRM</name>